<sequence length="426" mass="47654">MGQGIGRVHFALLVFWVFICGFVREGKTPYGGFVAQLTPFIMVEVPEGQYGGAAYESWALTRITQNMLAVLVFVAVELVVLPAMSSMLIKWRVVKDFRFAAAAARATWDAEMQRACDACRSKRAEAAAKALKSLQSGLDTQKELLEEARTEPDWYCWADSHLENYDALIKVQTQDILPLLKLMYTSISRASLVPDQTTHGDAESYHKLVALLRPEAKRIRRSVCGWLESLARDIDEGITAGHASVIEEEAVRARIRFENEVFASVVKVRSGKKDPFPTELFLPLYAFIYCTREIVTALQEVSRQARGLCEYSPEHIAFQSTSEWRDELQDQLSSDTTEPTLRKSLERKSREHFRKSHEFLRRGLHTVRLAGGGEDHHDHMAEGVGDGACEMCGAEVTCTPMPVSRQVSRVDGGQGAEPEPVSANKE</sequence>
<keyword evidence="2" id="KW-1003">Cell membrane</keyword>
<evidence type="ECO:0000256" key="6">
    <source>
        <dbReference type="SAM" id="MobiDB-lite"/>
    </source>
</evidence>
<evidence type="ECO:0000256" key="2">
    <source>
        <dbReference type="ARBA" id="ARBA00022475"/>
    </source>
</evidence>
<comment type="subcellular location">
    <subcellularLocation>
        <location evidence="1">Cell membrane</location>
        <topology evidence="1">Multi-pass membrane protein</topology>
    </subcellularLocation>
</comment>
<evidence type="ECO:0000256" key="4">
    <source>
        <dbReference type="ARBA" id="ARBA00022989"/>
    </source>
</evidence>
<gene>
    <name evidence="8" type="ORF">HAND1043_LOCUS18357</name>
</gene>
<feature type="transmembrane region" description="Helical" evidence="7">
    <location>
        <begin position="7"/>
        <end position="24"/>
    </location>
</feature>
<name>A0A6T8NGZ4_HEMAN</name>
<protein>
    <submittedName>
        <fullName evidence="8">Uncharacterized protein</fullName>
    </submittedName>
</protein>
<reference evidence="8" key="1">
    <citation type="submission" date="2021-01" db="EMBL/GenBank/DDBJ databases">
        <authorList>
            <person name="Corre E."/>
            <person name="Pelletier E."/>
            <person name="Niang G."/>
            <person name="Scheremetjew M."/>
            <person name="Finn R."/>
            <person name="Kale V."/>
            <person name="Holt S."/>
            <person name="Cochrane G."/>
            <person name="Meng A."/>
            <person name="Brown T."/>
            <person name="Cohen L."/>
        </authorList>
    </citation>
    <scope>NUCLEOTIDE SEQUENCE</scope>
    <source>
        <strain evidence="8">CCMP441</strain>
    </source>
</reference>
<feature type="region of interest" description="Disordered" evidence="6">
    <location>
        <begin position="330"/>
        <end position="349"/>
    </location>
</feature>
<organism evidence="8">
    <name type="scientific">Hemiselmis andersenii</name>
    <name type="common">Cryptophyte alga</name>
    <dbReference type="NCBI Taxonomy" id="464988"/>
    <lineage>
        <taxon>Eukaryota</taxon>
        <taxon>Cryptophyceae</taxon>
        <taxon>Cryptomonadales</taxon>
        <taxon>Hemiselmidaceae</taxon>
        <taxon>Hemiselmis</taxon>
    </lineage>
</organism>
<keyword evidence="4 7" id="KW-1133">Transmembrane helix</keyword>
<evidence type="ECO:0000256" key="1">
    <source>
        <dbReference type="ARBA" id="ARBA00004651"/>
    </source>
</evidence>
<evidence type="ECO:0000256" key="5">
    <source>
        <dbReference type="ARBA" id="ARBA00023136"/>
    </source>
</evidence>
<accession>A0A6T8NGZ4</accession>
<dbReference type="PANTHER" id="PTHR30509">
    <property type="entry name" value="P-HYDROXYBENZOIC ACID EFFLUX PUMP SUBUNIT-RELATED"/>
    <property type="match status" value="1"/>
</dbReference>
<feature type="region of interest" description="Disordered" evidence="6">
    <location>
        <begin position="403"/>
        <end position="426"/>
    </location>
</feature>
<dbReference type="PANTHER" id="PTHR30509:SF9">
    <property type="entry name" value="MULTIDRUG RESISTANCE PROTEIN MDTO"/>
    <property type="match status" value="1"/>
</dbReference>
<proteinExistence type="predicted"/>
<feature type="transmembrane region" description="Helical" evidence="7">
    <location>
        <begin position="67"/>
        <end position="89"/>
    </location>
</feature>
<keyword evidence="3 7" id="KW-0812">Transmembrane</keyword>
<feature type="compositionally biased region" description="Polar residues" evidence="6">
    <location>
        <begin position="330"/>
        <end position="339"/>
    </location>
</feature>
<evidence type="ECO:0000313" key="8">
    <source>
        <dbReference type="EMBL" id="CAD8751851.1"/>
    </source>
</evidence>
<feature type="compositionally biased region" description="Basic and acidic residues" evidence="6">
    <location>
        <begin position="340"/>
        <end position="349"/>
    </location>
</feature>
<dbReference type="EMBL" id="HBFK01030154">
    <property type="protein sequence ID" value="CAD8751851.1"/>
    <property type="molecule type" value="Transcribed_RNA"/>
</dbReference>
<dbReference type="AlphaFoldDB" id="A0A6T8NGZ4"/>
<dbReference type="GO" id="GO:0005886">
    <property type="term" value="C:plasma membrane"/>
    <property type="evidence" value="ECO:0007669"/>
    <property type="project" value="UniProtKB-SubCell"/>
</dbReference>
<keyword evidence="5 7" id="KW-0472">Membrane</keyword>
<evidence type="ECO:0000256" key="3">
    <source>
        <dbReference type="ARBA" id="ARBA00022692"/>
    </source>
</evidence>
<evidence type="ECO:0000256" key="7">
    <source>
        <dbReference type="SAM" id="Phobius"/>
    </source>
</evidence>